<dbReference type="Pfam" id="PF14340">
    <property type="entry name" value="DUF4395"/>
    <property type="match status" value="1"/>
</dbReference>
<dbReference type="EMBL" id="AP023355">
    <property type="protein sequence ID" value="BCJ32550.1"/>
    <property type="molecule type" value="Genomic_DNA"/>
</dbReference>
<evidence type="ECO:0000313" key="4">
    <source>
        <dbReference type="EMBL" id="BCJ32550.1"/>
    </source>
</evidence>
<keyword evidence="5" id="KW-1185">Reference proteome</keyword>
<reference evidence="4 5" key="1">
    <citation type="submission" date="2020-08" db="EMBL/GenBank/DDBJ databases">
        <title>Whole genome shotgun sequence of Actinocatenispora thailandica NBRC 105041.</title>
        <authorList>
            <person name="Komaki H."/>
            <person name="Tamura T."/>
        </authorList>
    </citation>
    <scope>NUCLEOTIDE SEQUENCE [LARGE SCALE GENOMIC DNA]</scope>
    <source>
        <strain evidence="4 5">NBRC 105041</strain>
    </source>
</reference>
<evidence type="ECO:0000256" key="2">
    <source>
        <dbReference type="SAM" id="Phobius"/>
    </source>
</evidence>
<keyword evidence="2" id="KW-1133">Transmembrane helix</keyword>
<sequence length="185" mass="18905">MPSSSVSEPESVSGLDSRPVPEPGSPAPAPRGGLLDPRGPRFAAWVTTVVFVAVLVLAFASPLAAAIVAGVQTVVFAIGALAGPRSAPYGLVYRYLIAPRRGRPGELEPVAPVRFAQAVGLVFGLLATVGFGTGVVALGVIAAALALVAAFLNAAFGLCLGCEVYLLYRRATHRPLAARVHPSTP</sequence>
<feature type="transmembrane region" description="Helical" evidence="2">
    <location>
        <begin position="42"/>
        <end position="68"/>
    </location>
</feature>
<protein>
    <recommendedName>
        <fullName evidence="3">DUF4395 domain-containing protein</fullName>
    </recommendedName>
</protein>
<accession>A0A7R7DJ32</accession>
<feature type="region of interest" description="Disordered" evidence="1">
    <location>
        <begin position="1"/>
        <end position="33"/>
    </location>
</feature>
<feature type="transmembrane region" description="Helical" evidence="2">
    <location>
        <begin position="118"/>
        <end position="141"/>
    </location>
</feature>
<name>A0A7R7DJ32_9ACTN</name>
<dbReference type="KEGG" id="atl:Athai_00530"/>
<feature type="compositionally biased region" description="Low complexity" evidence="1">
    <location>
        <begin position="1"/>
        <end position="13"/>
    </location>
</feature>
<evidence type="ECO:0000256" key="1">
    <source>
        <dbReference type="SAM" id="MobiDB-lite"/>
    </source>
</evidence>
<feature type="compositionally biased region" description="Pro residues" evidence="1">
    <location>
        <begin position="20"/>
        <end position="29"/>
    </location>
</feature>
<dbReference type="InterPro" id="IPR025508">
    <property type="entry name" value="DUF4395"/>
</dbReference>
<feature type="domain" description="DUF4395" evidence="3">
    <location>
        <begin position="36"/>
        <end position="170"/>
    </location>
</feature>
<evidence type="ECO:0000313" key="5">
    <source>
        <dbReference type="Proteomes" id="UP000611640"/>
    </source>
</evidence>
<keyword evidence="2" id="KW-0812">Transmembrane</keyword>
<keyword evidence="2" id="KW-0472">Membrane</keyword>
<gene>
    <name evidence="4" type="ORF">Athai_00530</name>
</gene>
<dbReference type="AlphaFoldDB" id="A0A7R7DJ32"/>
<dbReference type="Proteomes" id="UP000611640">
    <property type="component" value="Chromosome"/>
</dbReference>
<proteinExistence type="predicted"/>
<evidence type="ECO:0000259" key="3">
    <source>
        <dbReference type="Pfam" id="PF14340"/>
    </source>
</evidence>
<feature type="transmembrane region" description="Helical" evidence="2">
    <location>
        <begin position="147"/>
        <end position="168"/>
    </location>
</feature>
<organism evidence="4 5">
    <name type="scientific">Actinocatenispora thailandica</name>
    <dbReference type="NCBI Taxonomy" id="227318"/>
    <lineage>
        <taxon>Bacteria</taxon>
        <taxon>Bacillati</taxon>
        <taxon>Actinomycetota</taxon>
        <taxon>Actinomycetes</taxon>
        <taxon>Micromonosporales</taxon>
        <taxon>Micromonosporaceae</taxon>
        <taxon>Actinocatenispora</taxon>
    </lineage>
</organism>